<dbReference type="CDD" id="cd05822">
    <property type="entry name" value="TLP_HIUase"/>
    <property type="match status" value="1"/>
</dbReference>
<sequence>MLEVYGVQGLDEHAKGCVLVNNYPIKTVKIFGRVLSSVHKNYDMNGRANPNNFYIITVDDCSGDVSHINIKIPESCIFESFNEDSLVEIVGHVSFFQDYSRQIIGERLTVLSIGPDLAVEIECWKLVLATRRHLKHPWQYKPDVVQRTEPREPKFSKRDYLHRLEKQNLRIIDPESQIPQVLSVSDSFNMEFIEVTDSDVHESSDEMQLRQTPRLHTLKPDNSSQCDTDIDENSSLPFDEPSIIITHFSMSVDPITCHILDTCLGKPAKGVTCSIFQIGPLVTDKGSESAYDLRSPEKPFAMSKTDNDGRIKNWVVNPQLDSYEATKLGINQAKWQDLKPGIYKIKFLTGKYFHELSAANRTFFPYVEIVFQVENPPDNHYHVPLLLANHSYSTYRGS</sequence>
<evidence type="ECO:0000259" key="12">
    <source>
        <dbReference type="Pfam" id="PF00576"/>
    </source>
</evidence>
<dbReference type="PANTHER" id="PTHR10395">
    <property type="entry name" value="URICASE AND TRANSTHYRETIN-RELATED"/>
    <property type="match status" value="1"/>
</dbReference>
<evidence type="ECO:0000256" key="5">
    <source>
        <dbReference type="ARBA" id="ARBA00011881"/>
    </source>
</evidence>
<dbReference type="Pfam" id="PF10451">
    <property type="entry name" value="Stn1"/>
    <property type="match status" value="1"/>
</dbReference>
<dbReference type="SUPFAM" id="SSF49472">
    <property type="entry name" value="Transthyretin (synonym: prealbumin)"/>
    <property type="match status" value="1"/>
</dbReference>
<keyword evidence="10" id="KW-0779">Telomere</keyword>
<evidence type="ECO:0000313" key="14">
    <source>
        <dbReference type="EMBL" id="QWU89343.1"/>
    </source>
</evidence>
<evidence type="ECO:0000256" key="9">
    <source>
        <dbReference type="ARBA" id="ARBA00022801"/>
    </source>
</evidence>
<evidence type="ECO:0000256" key="3">
    <source>
        <dbReference type="ARBA" id="ARBA00004574"/>
    </source>
</evidence>
<comment type="subunit">
    <text evidence="5">Homotetramer.</text>
</comment>
<evidence type="ECO:0000313" key="15">
    <source>
        <dbReference type="Proteomes" id="UP000825434"/>
    </source>
</evidence>
<comment type="subcellular location">
    <subcellularLocation>
        <location evidence="3">Chromosome</location>
        <location evidence="3">Telomere</location>
    </subcellularLocation>
</comment>
<feature type="domain" description="CST complex subunit Stn1 N-terminal" evidence="13">
    <location>
        <begin position="17"/>
        <end position="187"/>
    </location>
</feature>
<comment type="catalytic activity">
    <reaction evidence="1">
        <text>5-hydroxyisourate + H2O = 5-hydroxy-2-oxo-4-ureido-2,5-dihydro-1H-imidazole-5-carboxylate + H(+)</text>
        <dbReference type="Rhea" id="RHEA:23736"/>
        <dbReference type="ChEBI" id="CHEBI:15377"/>
        <dbReference type="ChEBI" id="CHEBI:15378"/>
        <dbReference type="ChEBI" id="CHEBI:18072"/>
        <dbReference type="ChEBI" id="CHEBI:58639"/>
        <dbReference type="EC" id="3.5.2.17"/>
    </reaction>
</comment>
<proteinExistence type="inferred from homology"/>
<keyword evidence="15" id="KW-1185">Reference proteome</keyword>
<dbReference type="InterPro" id="IPR014306">
    <property type="entry name" value="Hydroxyisourate_hydrolase"/>
</dbReference>
<comment type="similarity">
    <text evidence="4">Belongs to the transthyretin family. 5-hydroxyisourate hydrolase subfamily.</text>
</comment>
<protein>
    <recommendedName>
        <fullName evidence="6">hydroxyisourate hydrolase</fullName>
        <ecNumber evidence="6">3.5.2.17</ecNumber>
    </recommendedName>
</protein>
<dbReference type="Pfam" id="PF00576">
    <property type="entry name" value="Transthyretin"/>
    <property type="match status" value="1"/>
</dbReference>
<evidence type="ECO:0000256" key="2">
    <source>
        <dbReference type="ARBA" id="ARBA00002704"/>
    </source>
</evidence>
<keyword evidence="7" id="KW-0158">Chromosome</keyword>
<evidence type="ECO:0000256" key="7">
    <source>
        <dbReference type="ARBA" id="ARBA00022454"/>
    </source>
</evidence>
<keyword evidence="9" id="KW-0378">Hydrolase</keyword>
<evidence type="ECO:0000256" key="8">
    <source>
        <dbReference type="ARBA" id="ARBA00022631"/>
    </source>
</evidence>
<evidence type="ECO:0000256" key="10">
    <source>
        <dbReference type="ARBA" id="ARBA00022895"/>
    </source>
</evidence>
<dbReference type="PANTHER" id="PTHR10395:SF7">
    <property type="entry name" value="5-HYDROXYISOURATE HYDROLASE"/>
    <property type="match status" value="1"/>
</dbReference>
<dbReference type="InterPro" id="IPR036817">
    <property type="entry name" value="Transthyretin/HIU_hydrolase_sf"/>
</dbReference>
<gene>
    <name evidence="14" type="ORF">CA3LBN_003666</name>
</gene>
<dbReference type="InterPro" id="IPR023416">
    <property type="entry name" value="Transthyretin/HIU_hydrolase_d"/>
</dbReference>
<dbReference type="Gene3D" id="2.40.50.1040">
    <property type="match status" value="1"/>
</dbReference>
<organism evidence="14 15">
    <name type="scientific">Candidozyma haemuli</name>
    <dbReference type="NCBI Taxonomy" id="45357"/>
    <lineage>
        <taxon>Eukaryota</taxon>
        <taxon>Fungi</taxon>
        <taxon>Dikarya</taxon>
        <taxon>Ascomycota</taxon>
        <taxon>Saccharomycotina</taxon>
        <taxon>Pichiomycetes</taxon>
        <taxon>Metschnikowiaceae</taxon>
        <taxon>Candidozyma</taxon>
    </lineage>
</organism>
<name>A0ABX8IBQ9_9ASCO</name>
<dbReference type="EC" id="3.5.2.17" evidence="6"/>
<dbReference type="NCBIfam" id="TIGR02962">
    <property type="entry name" value="hdxy_isourate"/>
    <property type="match status" value="1"/>
</dbReference>
<evidence type="ECO:0000256" key="6">
    <source>
        <dbReference type="ARBA" id="ARBA00012609"/>
    </source>
</evidence>
<keyword evidence="8" id="KW-0659">Purine metabolism</keyword>
<accession>A0ABX8IBQ9</accession>
<feature type="domain" description="Transthyretin/hydroxyisourate hydrolase" evidence="12">
    <location>
        <begin position="255"/>
        <end position="397"/>
    </location>
</feature>
<reference evidence="14 15" key="1">
    <citation type="submission" date="2021-06" db="EMBL/GenBank/DDBJ databases">
        <title>Candida outbreak in Lebanon.</title>
        <authorList>
            <person name="Finianos M."/>
        </authorList>
    </citation>
    <scope>NUCLEOTIDE SEQUENCE [LARGE SCALE GENOMIC DNA]</scope>
    <source>
        <strain evidence="14">CA3LBN</strain>
    </source>
</reference>
<dbReference type="EMBL" id="CP076664">
    <property type="protein sequence ID" value="QWU89343.1"/>
    <property type="molecule type" value="Genomic_DNA"/>
</dbReference>
<evidence type="ECO:0000256" key="4">
    <source>
        <dbReference type="ARBA" id="ARBA00009850"/>
    </source>
</evidence>
<comment type="function">
    <text evidence="2">Catalyzes the hydrolysis of 5-hydroxyisourate (HIU) to 2-oxo-4-hydroxy-4-carboxy-5-ureidoimidazoline (OHCU).</text>
</comment>
<dbReference type="Gene3D" id="2.60.40.180">
    <property type="entry name" value="Transthyretin/hydroxyisourate hydrolase domain"/>
    <property type="match status" value="1"/>
</dbReference>
<evidence type="ECO:0000259" key="13">
    <source>
        <dbReference type="Pfam" id="PF10451"/>
    </source>
</evidence>
<evidence type="ECO:0000256" key="11">
    <source>
        <dbReference type="SAM" id="MobiDB-lite"/>
    </source>
</evidence>
<dbReference type="InterPro" id="IPR018856">
    <property type="entry name" value="Stn1_N"/>
</dbReference>
<dbReference type="Proteomes" id="UP000825434">
    <property type="component" value="Chromosome 4"/>
</dbReference>
<feature type="region of interest" description="Disordered" evidence="11">
    <location>
        <begin position="201"/>
        <end position="229"/>
    </location>
</feature>
<evidence type="ECO:0000256" key="1">
    <source>
        <dbReference type="ARBA" id="ARBA00001043"/>
    </source>
</evidence>